<accession>A0AAP3ALF3</accession>
<dbReference type="EMBL" id="JAOZYT010000041">
    <property type="protein sequence ID" value="MCW0524100.1"/>
    <property type="molecule type" value="Genomic_DNA"/>
</dbReference>
<dbReference type="AlphaFoldDB" id="A0AAP3ALF3"/>
<comment type="caution">
    <text evidence="1">The sequence shown here is derived from an EMBL/GenBank/DDBJ whole genome shotgun (WGS) entry which is preliminary data.</text>
</comment>
<organism evidence="1 2">
    <name type="scientific">Riemerella anatipestifer</name>
    <name type="common">Moraxella anatipestifer</name>
    <dbReference type="NCBI Taxonomy" id="34085"/>
    <lineage>
        <taxon>Bacteria</taxon>
        <taxon>Pseudomonadati</taxon>
        <taxon>Bacteroidota</taxon>
        <taxon>Flavobacteriia</taxon>
        <taxon>Flavobacteriales</taxon>
        <taxon>Weeksellaceae</taxon>
        <taxon>Riemerella</taxon>
    </lineage>
</organism>
<reference evidence="1" key="1">
    <citation type="submission" date="2022-10" db="EMBL/GenBank/DDBJ databases">
        <title>Sifting through the core-genome to identify putative cross-protective antigens against Riemerella anatipestifer.</title>
        <authorList>
            <person name="Zheng X."/>
            <person name="Zhang W."/>
        </authorList>
    </citation>
    <scope>NUCLEOTIDE SEQUENCE</scope>
    <source>
        <strain evidence="1">ZWRA178</strain>
    </source>
</reference>
<dbReference type="RefSeq" id="WP_004919149.1">
    <property type="nucleotide sequence ID" value="NZ_CP029760.1"/>
</dbReference>
<evidence type="ECO:0000313" key="1">
    <source>
        <dbReference type="EMBL" id="MCW0524100.1"/>
    </source>
</evidence>
<proteinExistence type="predicted"/>
<gene>
    <name evidence="1" type="ORF">OKE68_07220</name>
</gene>
<dbReference type="Proteomes" id="UP001207440">
    <property type="component" value="Unassembled WGS sequence"/>
</dbReference>
<evidence type="ECO:0000313" key="2">
    <source>
        <dbReference type="Proteomes" id="UP001207440"/>
    </source>
</evidence>
<protein>
    <submittedName>
        <fullName evidence="1">Uncharacterized protein</fullName>
    </submittedName>
</protein>
<sequence>MNFKINKGYLISDEFLKIGVEDFYGACLFVSSLDYKRNKNKTDISCIFYDNGGTCSTKHAVLRKLAIENGREEIKLMLGIFKMDANYALRIKEVLEKNKLNYIPEAHNYLKINDNCLDFTLENSDYSEVKNRLVFEIEIEYNQINDYKINIHKNFLKEWIKAEGLDYSLDEIWKIREECIQALQD</sequence>
<name>A0AAP3ALF3_RIEAN</name>